<dbReference type="EMBL" id="OFSM01000010">
    <property type="protein sequence ID" value="SOY29548.1"/>
    <property type="molecule type" value="Genomic_DNA"/>
</dbReference>
<keyword evidence="4" id="KW-1185">Reference proteome</keyword>
<proteinExistence type="predicted"/>
<keyword evidence="1" id="KW-0732">Signal</keyword>
<dbReference type="AlphaFoldDB" id="A0A2K4ZGF2"/>
<dbReference type="PANTHER" id="PTHR34408:SF1">
    <property type="entry name" value="GLYCOSYL HYDROLASE FAMILY 19 DOMAIN-CONTAINING PROTEIN HI_1415"/>
    <property type="match status" value="1"/>
</dbReference>
<dbReference type="InterPro" id="IPR003646">
    <property type="entry name" value="SH3-like_bac-type"/>
</dbReference>
<feature type="domain" description="SH3b" evidence="2">
    <location>
        <begin position="153"/>
        <end position="216"/>
    </location>
</feature>
<dbReference type="OrthoDB" id="9785345at2"/>
<gene>
    <name evidence="3" type="primary">sleB_3</name>
    <name evidence="3" type="ORF">AMURIS_02269</name>
</gene>
<dbReference type="PANTHER" id="PTHR34408">
    <property type="entry name" value="FAMILY PROTEIN, PUTATIVE-RELATED"/>
    <property type="match status" value="1"/>
</dbReference>
<evidence type="ECO:0000256" key="1">
    <source>
        <dbReference type="SAM" id="SignalP"/>
    </source>
</evidence>
<reference evidence="3 4" key="1">
    <citation type="submission" date="2018-01" db="EMBL/GenBank/DDBJ databases">
        <authorList>
            <person name="Gaut B.S."/>
            <person name="Morton B.R."/>
            <person name="Clegg M.T."/>
            <person name="Duvall M.R."/>
        </authorList>
    </citation>
    <scope>NUCLEOTIDE SEQUENCE [LARGE SCALE GENOMIC DNA]</scope>
    <source>
        <strain evidence="3">GP69</strain>
    </source>
</reference>
<feature type="signal peptide" evidence="1">
    <location>
        <begin position="1"/>
        <end position="30"/>
    </location>
</feature>
<feature type="chain" id="PRO_5014449585" evidence="1">
    <location>
        <begin position="31"/>
        <end position="360"/>
    </location>
</feature>
<dbReference type="GO" id="GO:0016787">
    <property type="term" value="F:hydrolase activity"/>
    <property type="evidence" value="ECO:0007669"/>
    <property type="project" value="InterPro"/>
</dbReference>
<dbReference type="InterPro" id="IPR042047">
    <property type="entry name" value="SleB_dom1"/>
</dbReference>
<name>A0A2K4ZGF2_9FIRM</name>
<dbReference type="InterPro" id="IPR052354">
    <property type="entry name" value="Cell_Wall_Dynamics_Protein"/>
</dbReference>
<organism evidence="3 4">
    <name type="scientific">Acetatifactor muris</name>
    <dbReference type="NCBI Taxonomy" id="879566"/>
    <lineage>
        <taxon>Bacteria</taxon>
        <taxon>Bacillati</taxon>
        <taxon>Bacillota</taxon>
        <taxon>Clostridia</taxon>
        <taxon>Lachnospirales</taxon>
        <taxon>Lachnospiraceae</taxon>
        <taxon>Acetatifactor</taxon>
    </lineage>
</organism>
<dbReference type="Pfam" id="PF08239">
    <property type="entry name" value="SH3_3"/>
    <property type="match status" value="1"/>
</dbReference>
<evidence type="ECO:0000313" key="3">
    <source>
        <dbReference type="EMBL" id="SOY29548.1"/>
    </source>
</evidence>
<evidence type="ECO:0000259" key="2">
    <source>
        <dbReference type="PROSITE" id="PS51781"/>
    </source>
</evidence>
<dbReference type="SMART" id="SM00287">
    <property type="entry name" value="SH3b"/>
    <property type="match status" value="2"/>
</dbReference>
<dbReference type="Proteomes" id="UP000236311">
    <property type="component" value="Unassembled WGS sequence"/>
</dbReference>
<sequence length="360" mass="38701">MKRCRKLYTAVSGAVLSLALILQTGMDARAVDNDYLQQLRGGVTAVLNPGSSNSADIISATARELNLSLDEEKGEGQDTKLVMANVQNALNVRSDANEAAEKVGMLYKDCGGTILERRDGWTKLQSGNIIGWASDEYLLFGEEAQALANSVGKMIATIKTETLRVRTEPNTEAGVHGLLPQGEIVEVLSQDEDGWVCVDFEGSDGYVSTEYVALDFIIDAGETMDEIKARQAAEEEAKRHRNYGEYTTDADTTLLLAALIQCEAGAESYEGKVAVGAVVMNRVRSAAYPNSIHGVIYASGQFTPAMNGKVNAVYESGKISASCIQAAEEALSGVSNVGDLTHFRRNNGREGLVIGNHVFY</sequence>
<protein>
    <submittedName>
        <fullName evidence="3">Spore cortex-lytic enzyme</fullName>
    </submittedName>
</protein>
<dbReference type="PROSITE" id="PS51781">
    <property type="entry name" value="SH3B"/>
    <property type="match status" value="1"/>
</dbReference>
<dbReference type="Gene3D" id="2.30.30.40">
    <property type="entry name" value="SH3 Domains"/>
    <property type="match status" value="2"/>
</dbReference>
<dbReference type="SUPFAM" id="SSF50044">
    <property type="entry name" value="SH3-domain"/>
    <property type="match status" value="1"/>
</dbReference>
<accession>A0A2K4ZGF2</accession>
<dbReference type="RefSeq" id="WP_103239644.1">
    <property type="nucleotide sequence ID" value="NZ_JANJZD010000001.1"/>
</dbReference>
<dbReference type="InterPro" id="IPR036028">
    <property type="entry name" value="SH3-like_dom_sf"/>
</dbReference>
<dbReference type="InterPro" id="IPR011105">
    <property type="entry name" value="Cell_wall_hydrolase_SleB"/>
</dbReference>
<dbReference type="Pfam" id="PF07486">
    <property type="entry name" value="Hydrolase_2"/>
    <property type="match status" value="1"/>
</dbReference>
<dbReference type="Gene3D" id="1.10.10.2520">
    <property type="entry name" value="Cell wall hydrolase SleB, domain 1"/>
    <property type="match status" value="1"/>
</dbReference>
<evidence type="ECO:0000313" key="4">
    <source>
        <dbReference type="Proteomes" id="UP000236311"/>
    </source>
</evidence>